<organism evidence="3 4">
    <name type="scientific">Pseudomonas poae</name>
    <dbReference type="NCBI Taxonomy" id="200451"/>
    <lineage>
        <taxon>Bacteria</taxon>
        <taxon>Pseudomonadati</taxon>
        <taxon>Pseudomonadota</taxon>
        <taxon>Gammaproteobacteria</taxon>
        <taxon>Pseudomonadales</taxon>
        <taxon>Pseudomonadaceae</taxon>
        <taxon>Pseudomonas</taxon>
    </lineage>
</organism>
<feature type="transmembrane region" description="Helical" evidence="2">
    <location>
        <begin position="1442"/>
        <end position="1461"/>
    </location>
</feature>
<gene>
    <name evidence="3" type="ORF">IMF22_12175</name>
</gene>
<dbReference type="InterPro" id="IPR006530">
    <property type="entry name" value="YD"/>
</dbReference>
<name>A0A7M1KN21_9PSED</name>
<evidence type="ECO:0000256" key="2">
    <source>
        <dbReference type="SAM" id="Phobius"/>
    </source>
</evidence>
<feature type="region of interest" description="Disordered" evidence="1">
    <location>
        <begin position="573"/>
        <end position="594"/>
    </location>
</feature>
<proteinExistence type="predicted"/>
<dbReference type="NCBIfam" id="TIGR03696">
    <property type="entry name" value="Rhs_assc_core"/>
    <property type="match status" value="1"/>
</dbReference>
<keyword evidence="2" id="KW-0812">Transmembrane</keyword>
<evidence type="ECO:0000313" key="4">
    <source>
        <dbReference type="Proteomes" id="UP000594923"/>
    </source>
</evidence>
<dbReference type="NCBIfam" id="TIGR01643">
    <property type="entry name" value="YD_repeat_2x"/>
    <property type="match status" value="1"/>
</dbReference>
<accession>A0A7M1KN21</accession>
<reference evidence="3 4" key="1">
    <citation type="submission" date="2020-10" db="EMBL/GenBank/DDBJ databases">
        <title>High quality whole genome sequence of Pseudomonas poae PMA22.</title>
        <authorList>
            <person name="Hernandez J.G."/>
            <person name="Rodriguez P."/>
            <person name="Cuevas C."/>
            <person name="de la Calle F."/>
            <person name="Galan B."/>
            <person name="Garcia J.L."/>
        </authorList>
    </citation>
    <scope>NUCLEOTIDE SEQUENCE [LARGE SCALE GENOMIC DNA]</scope>
    <source>
        <strain evidence="3 4">PMA22</strain>
    </source>
</reference>
<dbReference type="InterPro" id="IPR022385">
    <property type="entry name" value="Rhs_assc_core"/>
</dbReference>
<dbReference type="PANTHER" id="PTHR32305">
    <property type="match status" value="1"/>
</dbReference>
<feature type="transmembrane region" description="Helical" evidence="2">
    <location>
        <begin position="1473"/>
        <end position="1501"/>
    </location>
</feature>
<dbReference type="PANTHER" id="PTHR32305:SF15">
    <property type="entry name" value="PROTEIN RHSA-RELATED"/>
    <property type="match status" value="1"/>
</dbReference>
<keyword evidence="2" id="KW-1133">Transmembrane helix</keyword>
<feature type="transmembrane region" description="Helical" evidence="2">
    <location>
        <begin position="1415"/>
        <end position="1435"/>
    </location>
</feature>
<dbReference type="InterPro" id="IPR050708">
    <property type="entry name" value="T6SS_VgrG/RHS"/>
</dbReference>
<sequence>MDHNPMGMDPVDSENDPIFNATTQKRNVVDPRTGLFEAYFRLSSITANNGNGPVIDLSLYNTPVVNNKAALGDGNFYAMTHYDRTHKKLTLHTGEVLELFPDVRLKHPAVIVTWLDTRGERLTVLTKGGRKETLARMKDTDFYLPEYLTTDGYNSVSFTWRKREQQINGKSYFQVLLASIQEEPGRTLLKVEYTPALPDTTPAVELVKFIFWPNDAAKILTYTLNIKDYALQSVSLGDDIQTTLEYDEHPTCGWLLKKIKTFDGLEETVEYKDNGLKFKDNPKLSDLPCVNTHTLTPTGGGTPVITTYIYKLDDDDAYRTTMSEGVPAIRTTVYQYDKDHNVKSETVTQGAAETKKEYDTKLVNSALTQLNITTTYKKANRSRAEKIANELLTGAALRSNEQNDLFTKIEYFNVDKGYLDSLMDDIFNASKKDPGDRPQPQWRNKDAGSDFDFAYVSAEVLRIPPDLLKKLLPDLPLLRNRNFDVQQLKAHSYTTVPGMSQGKLRSTLQVNLASNDLTRKFADAALTGKEYTYYLEDGFRKGRPKSIRQSTLKNSTLEPTVIEPLRTFEYALGGSGNTELTTTTTDTDDQGNQRTASETLSTLNGSLIRQVDTDGNRTEYTYNPFGQLATLTVCAQSPTYRQVTTYTYPAPGQVQITEPNGETRLSQYDGRDRLVSEYLIEGDQQKLTKTVSYDRIGRELRTTFYDYLSYSLSVSHWQENKYDDWNQVCGITYSDGRQDFDFYDPVALTRTQWTGKATDKHATVTSFNTDKTIKKIEWKGEDGKVYQTQTASYSHFKLVTRLHTDGELGETTIDYTYDGSGRLLSEKHSEKAKGLLAPSLVYTYYYTYPKQWLLREAEQVDIEFDGKRQRLGKRTFDSWGRVTSMTRGTCTETFTYTGASKVPTSTETAEGSVLQHEYIKELGNRLAKTRTANAGEQKSFTYAYGTQGIATASEGEHLLEYTHDRYLHVTQQRVGPQPDQTKEVLSNYSMGGRANERTDTLGNRTVFQYNVTGQRIAADSRYFRSDHSYDEQGRLRLETIKGSLSRNDPTISFAANYTYDSQHRETSRQFTLSGKVDLTLASTYYADDKLKSVQLKQGSTVLGSRSLTYTPGGRLKACTTTGVWRPKTPKNKDIDKQEFTYDALGNVTTCITTFGTEKNTATYTYDGLNGLRLKTLKNDHADYPTALATLSYDLAGQMTQDHTGKKYTYDWLGRLTQAGSTRYSYDPSDRLMTREQDGEQTQLIYDGLNVCGEYSLGSDDAYRNLNPGSSGCTVQQIKRSGVVRTLFELRDANGTVCVSYDMSAETFKHHAYTAWGEHFSDEPDSMLGFNGEYRDAATGQSPLGMGYRWYDPQKMSFEKMDTLSPHGDGGPNMYGYCANGDPVNYQDPTGHQDVQAQWTAVYGGTQPQALGFGPGPAGAVISAIIWGGLGILTTFLSGGLAFPLLASLAALSLGAALGSALTSESNPELSKTLGWISLGAGALGGLASLAGKTATLSLYLARTALAAARNLVGKAVPIATIALRHLGQLNGLGRLSLKARFLKDIGFNANALTFKEVIKSFGAAEINTIIFVLTGSFGNANTFEPGPLRVTNTLLSDLTWGPWGQFMKIWSNVRR</sequence>
<keyword evidence="2" id="KW-0472">Membrane</keyword>
<evidence type="ECO:0000313" key="3">
    <source>
        <dbReference type="EMBL" id="QOQ77731.1"/>
    </source>
</evidence>
<dbReference type="Proteomes" id="UP000594923">
    <property type="component" value="Chromosome"/>
</dbReference>
<dbReference type="RefSeq" id="WP_197628933.1">
    <property type="nucleotide sequence ID" value="NZ_CP063073.1"/>
</dbReference>
<dbReference type="Gene3D" id="2.180.10.10">
    <property type="entry name" value="RHS repeat-associated core"/>
    <property type="match status" value="1"/>
</dbReference>
<evidence type="ECO:0000256" key="1">
    <source>
        <dbReference type="SAM" id="MobiDB-lite"/>
    </source>
</evidence>
<dbReference type="EMBL" id="CP063073">
    <property type="protein sequence ID" value="QOQ77731.1"/>
    <property type="molecule type" value="Genomic_DNA"/>
</dbReference>
<protein>
    <submittedName>
        <fullName evidence="3">RHS repeat-associated core domain-containing protein</fullName>
    </submittedName>
</protein>